<feature type="compositionally biased region" description="Basic and acidic residues" evidence="1">
    <location>
        <begin position="411"/>
        <end position="429"/>
    </location>
</feature>
<gene>
    <name evidence="3" type="ORF">PLOB_00037557</name>
</gene>
<feature type="region of interest" description="Disordered" evidence="1">
    <location>
        <begin position="402"/>
        <end position="429"/>
    </location>
</feature>
<name>A0ABN8S6Z1_9CNID</name>
<evidence type="ECO:0000313" key="3">
    <source>
        <dbReference type="EMBL" id="CAH3187492.1"/>
    </source>
</evidence>
<dbReference type="Pfam" id="PF18738">
    <property type="entry name" value="HEPN_DZIP3"/>
    <property type="match status" value="1"/>
</dbReference>
<accession>A0ABN8S6Z1</accession>
<keyword evidence="4" id="KW-1185">Reference proteome</keyword>
<protein>
    <recommendedName>
        <fullName evidence="2">DZIP3-like HEPN domain-containing protein</fullName>
    </recommendedName>
</protein>
<comment type="caution">
    <text evidence="3">The sequence shown here is derived from an EMBL/GenBank/DDBJ whole genome shotgun (WGS) entry which is preliminary data.</text>
</comment>
<dbReference type="Proteomes" id="UP001159405">
    <property type="component" value="Unassembled WGS sequence"/>
</dbReference>
<proteinExistence type="predicted"/>
<feature type="domain" description="DZIP3-like HEPN" evidence="2">
    <location>
        <begin position="74"/>
        <end position="194"/>
    </location>
</feature>
<dbReference type="InterPro" id="IPR041249">
    <property type="entry name" value="HEPN_DZIP3"/>
</dbReference>
<organism evidence="3 4">
    <name type="scientific">Porites lobata</name>
    <dbReference type="NCBI Taxonomy" id="104759"/>
    <lineage>
        <taxon>Eukaryota</taxon>
        <taxon>Metazoa</taxon>
        <taxon>Cnidaria</taxon>
        <taxon>Anthozoa</taxon>
        <taxon>Hexacorallia</taxon>
        <taxon>Scleractinia</taxon>
        <taxon>Fungiina</taxon>
        <taxon>Poritidae</taxon>
        <taxon>Porites</taxon>
    </lineage>
</organism>
<evidence type="ECO:0000256" key="1">
    <source>
        <dbReference type="SAM" id="MobiDB-lite"/>
    </source>
</evidence>
<sequence>MSRQRHNQKMLSTTAPSLSKDEVLKCTGQKDNFLQFARLIMVAGTRLFRDLFNHVCPPETLREKLSYLVKKLPRVNHQERKRLYPLGGRCVTSDDFDICLLFKLLQVCGFEEPDGGWDELPKESDHKVLDELVRIKYYRNQICHPCYNHEISDESFFELWEFIKGAMIGIAKYLPEGSEPWESAIDQLSKLPITSAEEQCAKELNEWYFRDMDFKKELQEVKNVCSQIYLDTKKLSKEMADLKASVASIIDSSGNNNSNRDPPAIDAKNLPAKRLLKTKLGDLPSKSRELTKQFFLDAIDIERDGVGLYAAVCALSMECVVVKRVFDFADGKLKKSDTDAWRPNHASVMAASLTVHILGNPMAFQHVPHYKGAVTKDVETQTEITMNDKLFQQSVITTCQGENPDGQSLEEGLKRKAAEDIDRVAKRPK</sequence>
<evidence type="ECO:0000313" key="4">
    <source>
        <dbReference type="Proteomes" id="UP001159405"/>
    </source>
</evidence>
<reference evidence="3 4" key="1">
    <citation type="submission" date="2022-05" db="EMBL/GenBank/DDBJ databases">
        <authorList>
            <consortium name="Genoscope - CEA"/>
            <person name="William W."/>
        </authorList>
    </citation>
    <scope>NUCLEOTIDE SEQUENCE [LARGE SCALE GENOMIC DNA]</scope>
</reference>
<dbReference type="EMBL" id="CALNXK010000546">
    <property type="protein sequence ID" value="CAH3187492.1"/>
    <property type="molecule type" value="Genomic_DNA"/>
</dbReference>
<evidence type="ECO:0000259" key="2">
    <source>
        <dbReference type="Pfam" id="PF18738"/>
    </source>
</evidence>